<dbReference type="RefSeq" id="WP_183337980.1">
    <property type="nucleotide sequence ID" value="NZ_JACHNU010000001.1"/>
</dbReference>
<dbReference type="GO" id="GO:0003700">
    <property type="term" value="F:DNA-binding transcription factor activity"/>
    <property type="evidence" value="ECO:0007669"/>
    <property type="project" value="InterPro"/>
</dbReference>
<dbReference type="InterPro" id="IPR036388">
    <property type="entry name" value="WH-like_DNA-bd_sf"/>
</dbReference>
<dbReference type="Gene3D" id="1.10.10.10">
    <property type="entry name" value="Winged helix-like DNA-binding domain superfamily/Winged helix DNA-binding domain"/>
    <property type="match status" value="1"/>
</dbReference>
<evidence type="ECO:0000256" key="4">
    <source>
        <dbReference type="SAM" id="Coils"/>
    </source>
</evidence>
<feature type="coiled-coil region" evidence="4">
    <location>
        <begin position="148"/>
        <end position="175"/>
    </location>
</feature>
<protein>
    <submittedName>
        <fullName evidence="7">DNA-binding FadR family transcriptional regulator</fullName>
    </submittedName>
</protein>
<dbReference type="SMART" id="SM00345">
    <property type="entry name" value="HTH_GNTR"/>
    <property type="match status" value="1"/>
</dbReference>
<proteinExistence type="predicted"/>
<sequence>MTATRKQATGRQRSTGAASRPARREAADGGAVTFEPIEQLRAHEYVAEQIRRQIGLHLIPVGGALPSERDLSTMFGVGRATIQAAIRLLEADRMVETRRGRHGGTFVIPHDEDAIAKDYLLVRLRRDRERIEQALEYRGNVDRFAAALAAKHRTAEELERIRQAHERTAAAETDAEFMAHDTEFHLALARAAHNEFVYEAVEQMRLVLNDAIAALPESSPWRRRTVKEHGAVLKAIEARRVDAAARAMARHANGTARSVAALLSAL</sequence>
<keyword evidence="1" id="KW-0805">Transcription regulation</keyword>
<dbReference type="CDD" id="cd07377">
    <property type="entry name" value="WHTH_GntR"/>
    <property type="match status" value="1"/>
</dbReference>
<dbReference type="GO" id="GO:0003677">
    <property type="term" value="F:DNA binding"/>
    <property type="evidence" value="ECO:0007669"/>
    <property type="project" value="UniProtKB-KW"/>
</dbReference>
<keyword evidence="4" id="KW-0175">Coiled coil</keyword>
<dbReference type="InterPro" id="IPR036390">
    <property type="entry name" value="WH_DNA-bd_sf"/>
</dbReference>
<dbReference type="PANTHER" id="PTHR43537:SF5">
    <property type="entry name" value="UXU OPERON TRANSCRIPTIONAL REGULATOR"/>
    <property type="match status" value="1"/>
</dbReference>
<dbReference type="SUPFAM" id="SSF48008">
    <property type="entry name" value="GntR ligand-binding domain-like"/>
    <property type="match status" value="1"/>
</dbReference>
<evidence type="ECO:0000313" key="8">
    <source>
        <dbReference type="Proteomes" id="UP000585272"/>
    </source>
</evidence>
<dbReference type="PROSITE" id="PS50949">
    <property type="entry name" value="HTH_GNTR"/>
    <property type="match status" value="1"/>
</dbReference>
<dbReference type="Pfam" id="PF00392">
    <property type="entry name" value="GntR"/>
    <property type="match status" value="1"/>
</dbReference>
<dbReference type="SUPFAM" id="SSF46785">
    <property type="entry name" value="Winged helix' DNA-binding domain"/>
    <property type="match status" value="1"/>
</dbReference>
<evidence type="ECO:0000256" key="5">
    <source>
        <dbReference type="SAM" id="MobiDB-lite"/>
    </source>
</evidence>
<dbReference type="PANTHER" id="PTHR43537">
    <property type="entry name" value="TRANSCRIPTIONAL REGULATOR, GNTR FAMILY"/>
    <property type="match status" value="1"/>
</dbReference>
<evidence type="ECO:0000256" key="3">
    <source>
        <dbReference type="ARBA" id="ARBA00023163"/>
    </source>
</evidence>
<reference evidence="7 8" key="1">
    <citation type="submission" date="2020-08" db="EMBL/GenBank/DDBJ databases">
        <title>Genomic Encyclopedia of Archaeal and Bacterial Type Strains, Phase II (KMG-II): from individual species to whole genera.</title>
        <authorList>
            <person name="Goeker M."/>
        </authorList>
    </citation>
    <scope>NUCLEOTIDE SEQUENCE [LARGE SCALE GENOMIC DNA]</scope>
    <source>
        <strain evidence="7 8">DSM 23288</strain>
    </source>
</reference>
<dbReference type="PRINTS" id="PR00035">
    <property type="entry name" value="HTHGNTR"/>
</dbReference>
<organism evidence="7 8">
    <name type="scientific">Conexibacter arvalis</name>
    <dbReference type="NCBI Taxonomy" id="912552"/>
    <lineage>
        <taxon>Bacteria</taxon>
        <taxon>Bacillati</taxon>
        <taxon>Actinomycetota</taxon>
        <taxon>Thermoleophilia</taxon>
        <taxon>Solirubrobacterales</taxon>
        <taxon>Conexibacteraceae</taxon>
        <taxon>Conexibacter</taxon>
    </lineage>
</organism>
<feature type="domain" description="HTH gntR-type" evidence="6">
    <location>
        <begin position="40"/>
        <end position="110"/>
    </location>
</feature>
<evidence type="ECO:0000256" key="2">
    <source>
        <dbReference type="ARBA" id="ARBA00023125"/>
    </source>
</evidence>
<comment type="caution">
    <text evidence="7">The sequence shown here is derived from an EMBL/GenBank/DDBJ whole genome shotgun (WGS) entry which is preliminary data.</text>
</comment>
<gene>
    <name evidence="7" type="ORF">BDZ31_000125</name>
</gene>
<keyword evidence="3" id="KW-0804">Transcription</keyword>
<keyword evidence="2 7" id="KW-0238">DNA-binding</keyword>
<keyword evidence="8" id="KW-1185">Reference proteome</keyword>
<accession>A0A840I7Q7</accession>
<evidence type="ECO:0000259" key="6">
    <source>
        <dbReference type="PROSITE" id="PS50949"/>
    </source>
</evidence>
<dbReference type="InterPro" id="IPR011711">
    <property type="entry name" value="GntR_C"/>
</dbReference>
<dbReference type="InterPro" id="IPR008920">
    <property type="entry name" value="TF_FadR/GntR_C"/>
</dbReference>
<dbReference type="Proteomes" id="UP000585272">
    <property type="component" value="Unassembled WGS sequence"/>
</dbReference>
<dbReference type="AlphaFoldDB" id="A0A840I7Q7"/>
<evidence type="ECO:0000313" key="7">
    <source>
        <dbReference type="EMBL" id="MBB4660552.1"/>
    </source>
</evidence>
<dbReference type="Pfam" id="PF07729">
    <property type="entry name" value="FCD"/>
    <property type="match status" value="1"/>
</dbReference>
<dbReference type="Gene3D" id="1.20.120.530">
    <property type="entry name" value="GntR ligand-binding domain-like"/>
    <property type="match status" value="1"/>
</dbReference>
<name>A0A840I7Q7_9ACTN</name>
<dbReference type="EMBL" id="JACHNU010000001">
    <property type="protein sequence ID" value="MBB4660552.1"/>
    <property type="molecule type" value="Genomic_DNA"/>
</dbReference>
<feature type="compositionally biased region" description="Polar residues" evidence="5">
    <location>
        <begin position="1"/>
        <end position="17"/>
    </location>
</feature>
<feature type="region of interest" description="Disordered" evidence="5">
    <location>
        <begin position="1"/>
        <end position="30"/>
    </location>
</feature>
<dbReference type="SMART" id="SM00895">
    <property type="entry name" value="FCD"/>
    <property type="match status" value="1"/>
</dbReference>
<evidence type="ECO:0000256" key="1">
    <source>
        <dbReference type="ARBA" id="ARBA00023015"/>
    </source>
</evidence>
<dbReference type="InterPro" id="IPR000524">
    <property type="entry name" value="Tscrpt_reg_HTH_GntR"/>
</dbReference>